<keyword evidence="5" id="KW-1185">Reference proteome</keyword>
<dbReference type="InterPro" id="IPR050908">
    <property type="entry name" value="SmbC-like"/>
</dbReference>
<organism evidence="4 5">
    <name type="scientific">Pannonibacter phragmitetus</name>
    <dbReference type="NCBI Taxonomy" id="121719"/>
    <lineage>
        <taxon>Bacteria</taxon>
        <taxon>Pseudomonadati</taxon>
        <taxon>Pseudomonadota</taxon>
        <taxon>Alphaproteobacteria</taxon>
        <taxon>Hyphomicrobiales</taxon>
        <taxon>Stappiaceae</taxon>
        <taxon>Pannonibacter</taxon>
    </lineage>
</organism>
<dbReference type="EMBL" id="CP013069">
    <property type="protein sequence ID" value="ALV30657.1"/>
    <property type="molecule type" value="Genomic_DNA"/>
</dbReference>
<dbReference type="SUPFAM" id="SSF46689">
    <property type="entry name" value="Homeodomain-like"/>
    <property type="match status" value="2"/>
</dbReference>
<dbReference type="Pfam" id="PF12833">
    <property type="entry name" value="HTH_18"/>
    <property type="match status" value="1"/>
</dbReference>
<keyword evidence="1" id="KW-0805">Transcription regulation</keyword>
<dbReference type="GO" id="GO:0003700">
    <property type="term" value="F:DNA-binding transcription factor activity"/>
    <property type="evidence" value="ECO:0007669"/>
    <property type="project" value="InterPro"/>
</dbReference>
<dbReference type="Pfam" id="PF06445">
    <property type="entry name" value="GyrI-like"/>
    <property type="match status" value="1"/>
</dbReference>
<dbReference type="SUPFAM" id="SSF55136">
    <property type="entry name" value="Probable bacterial effector-binding domain"/>
    <property type="match status" value="1"/>
</dbReference>
<protein>
    <submittedName>
        <fullName evidence="4">AraC family transcriptional regulator</fullName>
    </submittedName>
</protein>
<gene>
    <name evidence="4" type="ORF">APZ00_25700</name>
</gene>
<evidence type="ECO:0000256" key="2">
    <source>
        <dbReference type="ARBA" id="ARBA00023163"/>
    </source>
</evidence>
<sequence>MLEDPRIARAVRFLERTPAGRIVLEDVAADAGLSPFHFQRVFQDVMGESPSAYMRRIRLDRAAMNLQMSQLPITRIAFDAGYSSHEAFVRGFFTQFGSVPSEFRQKAQKLLPAASGIAAPPAVPVVTQRRQPVRLLAMRFHGPMPQFQEHWQQFKAYLQDKGLFREDLQPVSIFFDSPMITPPGLYRHDCAVIDRGQDWSGTGLYPHVFPEGRYVNIRHTGSYDLVLATYAWISIDWINQTGEAFAPDSNGGYEFYRTAPWDPAGGSQDLDIVLPLEF</sequence>
<dbReference type="SMART" id="SM00342">
    <property type="entry name" value="HTH_ARAC"/>
    <property type="match status" value="1"/>
</dbReference>
<reference evidence="4 5" key="1">
    <citation type="submission" date="2015-10" db="EMBL/GenBank/DDBJ databases">
        <title>The world's first case of liver abscess caused by Pannonibacter phragmitetus.</title>
        <authorList>
            <person name="Ming D."/>
            <person name="Wang M."/>
            <person name="Zhou Y."/>
            <person name="Jiang T."/>
            <person name="Hu S."/>
        </authorList>
    </citation>
    <scope>NUCLEOTIDE SEQUENCE [LARGE SCALE GENOMIC DNA]</scope>
    <source>
        <strain evidence="4 5">31801</strain>
        <plasmid evidence="5">Plasmid p.p-1</plasmid>
    </source>
</reference>
<dbReference type="Proteomes" id="UP000064921">
    <property type="component" value="Plasmid p.p-1"/>
</dbReference>
<evidence type="ECO:0000313" key="4">
    <source>
        <dbReference type="EMBL" id="ALV30657.1"/>
    </source>
</evidence>
<dbReference type="Gene3D" id="1.10.10.60">
    <property type="entry name" value="Homeodomain-like"/>
    <property type="match status" value="2"/>
</dbReference>
<geneLocation type="plasmid" evidence="4 5">
    <name>p.p-1</name>
</geneLocation>
<dbReference type="InterPro" id="IPR009057">
    <property type="entry name" value="Homeodomain-like_sf"/>
</dbReference>
<dbReference type="InterPro" id="IPR018060">
    <property type="entry name" value="HTH_AraC"/>
</dbReference>
<dbReference type="PROSITE" id="PS01124">
    <property type="entry name" value="HTH_ARAC_FAMILY_2"/>
    <property type="match status" value="1"/>
</dbReference>
<dbReference type="InterPro" id="IPR029442">
    <property type="entry name" value="GyrI-like"/>
</dbReference>
<dbReference type="GO" id="GO:0043565">
    <property type="term" value="F:sequence-specific DNA binding"/>
    <property type="evidence" value="ECO:0007669"/>
    <property type="project" value="InterPro"/>
</dbReference>
<proteinExistence type="predicted"/>
<dbReference type="InterPro" id="IPR010499">
    <property type="entry name" value="AraC_E-bd"/>
</dbReference>
<dbReference type="Gene3D" id="3.20.80.10">
    <property type="entry name" value="Regulatory factor, effector binding domain"/>
    <property type="match status" value="1"/>
</dbReference>
<dbReference type="SMART" id="SM00871">
    <property type="entry name" value="AraC_E_bind"/>
    <property type="match status" value="1"/>
</dbReference>
<keyword evidence="2" id="KW-0804">Transcription</keyword>
<name>A0A0U3EGS0_9HYPH</name>
<dbReference type="PANTHER" id="PTHR40055:SF1">
    <property type="entry name" value="TRANSCRIPTIONAL REGULATOR YGIV-RELATED"/>
    <property type="match status" value="1"/>
</dbReference>
<keyword evidence="4" id="KW-0614">Plasmid</keyword>
<dbReference type="AlphaFoldDB" id="A0A0U3EGS0"/>
<dbReference type="PANTHER" id="PTHR40055">
    <property type="entry name" value="TRANSCRIPTIONAL REGULATOR YGIV-RELATED"/>
    <property type="match status" value="1"/>
</dbReference>
<evidence type="ECO:0000256" key="1">
    <source>
        <dbReference type="ARBA" id="ARBA00023015"/>
    </source>
</evidence>
<evidence type="ECO:0000313" key="5">
    <source>
        <dbReference type="Proteomes" id="UP000064921"/>
    </source>
</evidence>
<evidence type="ECO:0000259" key="3">
    <source>
        <dbReference type="PROSITE" id="PS01124"/>
    </source>
</evidence>
<dbReference type="InterPro" id="IPR011256">
    <property type="entry name" value="Reg_factor_effector_dom_sf"/>
</dbReference>
<accession>A0A0U3EGS0</accession>
<dbReference type="KEGG" id="pphr:APZ00_25700"/>
<feature type="domain" description="HTH araC/xylS-type" evidence="3">
    <location>
        <begin position="8"/>
        <end position="106"/>
    </location>
</feature>